<dbReference type="PANTHER" id="PTHR35093">
    <property type="entry name" value="OUTER MEMBRANE PROTEIN NMB0088-RELATED"/>
    <property type="match status" value="1"/>
</dbReference>
<sequence length="457" mass="50628">MKKLIACMGTILLMITFSRSAFGSSFGTTYGFSPRGMAMGNAMTAHVDDWSAVYYNMAGLGRTLARIERAAETGEKSGINQLSVNYLHTVPSFDLNINRFDPDTGSPLPTHGADDLDFGTYVMGMAMDLNIIYEMPECISSARMGLSMGINDDLTVVKINDIDPRTHNFMRYGREAQRALIMTGAGFGFMEDLFGLGLGLNISFGGSGTIDLSDLQITEDEQIPVDNAIMDISLEPTVVAGFYISPGKKFDALEGLELGFSYRQKSKLDISPLQTVAVLETGNVLLNLRLALLDYFQPDIYTFGTSYALSDRLIVSLEAELQKWSGFEVSLNHEENFGDVLPELDDIVVPKLGIEYRLTRRLAFQGGYCFEPSFIPDEGLTDTINFLDNDKHILSVGTSYRLPSFGRMKRDINFYAAYQHQIFDDREVTKTEPTGVNPDYSFGGTCNTFYVGITIDM</sequence>
<evidence type="ECO:0000256" key="4">
    <source>
        <dbReference type="ARBA" id="ARBA00022692"/>
    </source>
</evidence>
<dbReference type="GO" id="GO:0009279">
    <property type="term" value="C:cell outer membrane"/>
    <property type="evidence" value="ECO:0007669"/>
    <property type="project" value="UniProtKB-SubCell"/>
</dbReference>
<feature type="signal peptide" evidence="8">
    <location>
        <begin position="1"/>
        <end position="21"/>
    </location>
</feature>
<reference evidence="9 10" key="1">
    <citation type="submission" date="2016-10" db="EMBL/GenBank/DDBJ databases">
        <authorList>
            <person name="de Groot N.N."/>
        </authorList>
    </citation>
    <scope>NUCLEOTIDE SEQUENCE [LARGE SCALE GENOMIC DNA]</scope>
    <source>
        <strain evidence="9 10">AA1</strain>
    </source>
</reference>
<dbReference type="EMBL" id="FMUX01000023">
    <property type="protein sequence ID" value="SCY81759.1"/>
    <property type="molecule type" value="Genomic_DNA"/>
</dbReference>
<dbReference type="AlphaFoldDB" id="A0A1G5J1Q7"/>
<dbReference type="Pfam" id="PF03349">
    <property type="entry name" value="Toluene_X"/>
    <property type="match status" value="1"/>
</dbReference>
<evidence type="ECO:0000256" key="2">
    <source>
        <dbReference type="ARBA" id="ARBA00008163"/>
    </source>
</evidence>
<comment type="subcellular location">
    <subcellularLocation>
        <location evidence="1">Cell outer membrane</location>
        <topology evidence="1">Multi-pass membrane protein</topology>
    </subcellularLocation>
</comment>
<evidence type="ECO:0000256" key="1">
    <source>
        <dbReference type="ARBA" id="ARBA00004571"/>
    </source>
</evidence>
<feature type="chain" id="PRO_5011539822" evidence="8">
    <location>
        <begin position="22"/>
        <end position="457"/>
    </location>
</feature>
<keyword evidence="3" id="KW-1134">Transmembrane beta strand</keyword>
<dbReference type="SUPFAM" id="SSF56935">
    <property type="entry name" value="Porins"/>
    <property type="match status" value="1"/>
</dbReference>
<dbReference type="PANTHER" id="PTHR35093:SF8">
    <property type="entry name" value="OUTER MEMBRANE PROTEIN NMB0088-RELATED"/>
    <property type="match status" value="1"/>
</dbReference>
<keyword evidence="5 8" id="KW-0732">Signal</keyword>
<keyword evidence="4" id="KW-0812">Transmembrane</keyword>
<evidence type="ECO:0000313" key="10">
    <source>
        <dbReference type="Proteomes" id="UP000198870"/>
    </source>
</evidence>
<evidence type="ECO:0000256" key="6">
    <source>
        <dbReference type="ARBA" id="ARBA00023136"/>
    </source>
</evidence>
<dbReference type="Gene3D" id="2.40.160.60">
    <property type="entry name" value="Outer membrane protein transport protein (OMPP1/FadL/TodX)"/>
    <property type="match status" value="1"/>
</dbReference>
<dbReference type="GO" id="GO:0015483">
    <property type="term" value="F:long-chain fatty acid transporting porin activity"/>
    <property type="evidence" value="ECO:0007669"/>
    <property type="project" value="TreeGrafter"/>
</dbReference>
<keyword evidence="7" id="KW-0998">Cell outer membrane</keyword>
<dbReference type="STRING" id="419481.SAMN05216233_12366"/>
<evidence type="ECO:0000256" key="7">
    <source>
        <dbReference type="ARBA" id="ARBA00023237"/>
    </source>
</evidence>
<evidence type="ECO:0000256" key="8">
    <source>
        <dbReference type="SAM" id="SignalP"/>
    </source>
</evidence>
<evidence type="ECO:0000313" key="9">
    <source>
        <dbReference type="EMBL" id="SCY81759.1"/>
    </source>
</evidence>
<keyword evidence="10" id="KW-1185">Reference proteome</keyword>
<keyword evidence="6" id="KW-0472">Membrane</keyword>
<protein>
    <submittedName>
        <fullName evidence="9">Long-chain fatty acid transport protein</fullName>
    </submittedName>
</protein>
<dbReference type="OrthoDB" id="9809992at2"/>
<evidence type="ECO:0000256" key="5">
    <source>
        <dbReference type="ARBA" id="ARBA00022729"/>
    </source>
</evidence>
<proteinExistence type="inferred from homology"/>
<evidence type="ECO:0000256" key="3">
    <source>
        <dbReference type="ARBA" id="ARBA00022452"/>
    </source>
</evidence>
<gene>
    <name evidence="9" type="ORF">SAMN05216233_12366</name>
</gene>
<comment type="similarity">
    <text evidence="2">Belongs to the OmpP1/FadL family.</text>
</comment>
<dbReference type="Proteomes" id="UP000198870">
    <property type="component" value="Unassembled WGS sequence"/>
</dbReference>
<name>A0A1G5J1Q7_9BACT</name>
<organism evidence="9 10">
    <name type="scientific">Desulfoluna spongiiphila</name>
    <dbReference type="NCBI Taxonomy" id="419481"/>
    <lineage>
        <taxon>Bacteria</taxon>
        <taxon>Pseudomonadati</taxon>
        <taxon>Thermodesulfobacteriota</taxon>
        <taxon>Desulfobacteria</taxon>
        <taxon>Desulfobacterales</taxon>
        <taxon>Desulfolunaceae</taxon>
        <taxon>Desulfoluna</taxon>
    </lineage>
</organism>
<accession>A0A1G5J1Q7</accession>
<dbReference type="RefSeq" id="WP_092214623.1">
    <property type="nucleotide sequence ID" value="NZ_FMUX01000023.1"/>
</dbReference>
<dbReference type="InterPro" id="IPR005017">
    <property type="entry name" value="OMPP1/FadL/TodX"/>
</dbReference>